<dbReference type="AlphaFoldDB" id="A0A4Y2MG25"/>
<keyword evidence="2" id="KW-1185">Reference proteome</keyword>
<accession>A0A4Y2MG25</accession>
<reference evidence="1 2" key="1">
    <citation type="journal article" date="2019" name="Sci. Rep.">
        <title>Orb-weaving spider Araneus ventricosus genome elucidates the spidroin gene catalogue.</title>
        <authorList>
            <person name="Kono N."/>
            <person name="Nakamura H."/>
            <person name="Ohtoshi R."/>
            <person name="Moran D.A.P."/>
            <person name="Shinohara A."/>
            <person name="Yoshida Y."/>
            <person name="Fujiwara M."/>
            <person name="Mori M."/>
            <person name="Tomita M."/>
            <person name="Arakawa K."/>
        </authorList>
    </citation>
    <scope>NUCLEOTIDE SEQUENCE [LARGE SCALE GENOMIC DNA]</scope>
</reference>
<dbReference type="Proteomes" id="UP000499080">
    <property type="component" value="Unassembled WGS sequence"/>
</dbReference>
<proteinExistence type="predicted"/>
<comment type="caution">
    <text evidence="1">The sequence shown here is derived from an EMBL/GenBank/DDBJ whole genome shotgun (WGS) entry which is preliminary data.</text>
</comment>
<evidence type="ECO:0000313" key="1">
    <source>
        <dbReference type="EMBL" id="GBN24596.1"/>
    </source>
</evidence>
<gene>
    <name evidence="1" type="ORF">AVEN_204046_1</name>
</gene>
<organism evidence="1 2">
    <name type="scientific">Araneus ventricosus</name>
    <name type="common">Orbweaver spider</name>
    <name type="synonym">Epeira ventricosa</name>
    <dbReference type="NCBI Taxonomy" id="182803"/>
    <lineage>
        <taxon>Eukaryota</taxon>
        <taxon>Metazoa</taxon>
        <taxon>Ecdysozoa</taxon>
        <taxon>Arthropoda</taxon>
        <taxon>Chelicerata</taxon>
        <taxon>Arachnida</taxon>
        <taxon>Araneae</taxon>
        <taxon>Araneomorphae</taxon>
        <taxon>Entelegynae</taxon>
        <taxon>Araneoidea</taxon>
        <taxon>Araneidae</taxon>
        <taxon>Araneus</taxon>
    </lineage>
</organism>
<name>A0A4Y2MG25_ARAVE</name>
<feature type="non-terminal residue" evidence="1">
    <location>
        <position position="1"/>
    </location>
</feature>
<sequence length="50" mass="5770">DSDTKFPLKGHLKYRDESLPYMFSQWDMVAMWVELPLPITGRTSVRGVVA</sequence>
<evidence type="ECO:0000313" key="2">
    <source>
        <dbReference type="Proteomes" id="UP000499080"/>
    </source>
</evidence>
<dbReference type="EMBL" id="BGPR01122589">
    <property type="protein sequence ID" value="GBN24596.1"/>
    <property type="molecule type" value="Genomic_DNA"/>
</dbReference>
<protein>
    <submittedName>
        <fullName evidence="1">Uncharacterized protein</fullName>
    </submittedName>
</protein>